<reference evidence="1 2" key="1">
    <citation type="submission" date="2017-09" db="EMBL/GenBank/DDBJ databases">
        <authorList>
            <person name="Lee N."/>
            <person name="Cho B.-K."/>
        </authorList>
    </citation>
    <scope>NUCLEOTIDE SEQUENCE [LARGE SCALE GENOMIC DNA]</scope>
    <source>
        <strain evidence="1 2">ATCC 12461</strain>
    </source>
</reference>
<dbReference type="NCBIfam" id="NF033434">
    <property type="entry name" value="AzmA_fam_RiPP"/>
    <property type="match status" value="1"/>
</dbReference>
<dbReference type="AlphaFoldDB" id="A0A5J6HUB7"/>
<organism evidence="1 2">
    <name type="scientific">Streptomyces alboniger</name>
    <dbReference type="NCBI Taxonomy" id="132473"/>
    <lineage>
        <taxon>Bacteria</taxon>
        <taxon>Bacillati</taxon>
        <taxon>Actinomycetota</taxon>
        <taxon>Actinomycetes</taxon>
        <taxon>Kitasatosporales</taxon>
        <taxon>Streptomycetaceae</taxon>
        <taxon>Streptomyces</taxon>
        <taxon>Streptomyces aurantiacus group</taxon>
    </lineage>
</organism>
<dbReference type="EMBL" id="CP023695">
    <property type="protein sequence ID" value="QEV21901.1"/>
    <property type="molecule type" value="Genomic_DNA"/>
</dbReference>
<protein>
    <submittedName>
        <fullName evidence="1">Azolemycin family RiPP peptide</fullName>
    </submittedName>
</protein>
<keyword evidence="2" id="KW-1185">Reference proteome</keyword>
<name>A0A5J6HUB7_STRAD</name>
<evidence type="ECO:0000313" key="1">
    <source>
        <dbReference type="EMBL" id="QEV21901.1"/>
    </source>
</evidence>
<gene>
    <name evidence="1" type="ORF">CP975_34205</name>
</gene>
<accession>A0A5J6HUB7</accession>
<dbReference type="Proteomes" id="UP000326553">
    <property type="component" value="Chromosome"/>
</dbReference>
<sequence length="87" mass="9396">MEQANRPCGSFAVQCSTKAVLNQKEKRHTSERAEIVQQSKQPVEIDGDALFEEMAIPESEEAFAGHSCLSWAAPNSMDVLTPTSGGS</sequence>
<proteinExistence type="predicted"/>
<dbReference type="OrthoDB" id="4265205at2"/>
<evidence type="ECO:0000313" key="2">
    <source>
        <dbReference type="Proteomes" id="UP000326553"/>
    </source>
</evidence>
<dbReference type="RefSeq" id="WP_150477715.1">
    <property type="nucleotide sequence ID" value="NZ_LIQN01000037.1"/>
</dbReference>
<dbReference type="KEGG" id="salw:CP975_34205"/>